<evidence type="ECO:0000313" key="1">
    <source>
        <dbReference type="EMBL" id="JAH23023.1"/>
    </source>
</evidence>
<name>A0A0E9R3U8_ANGAN</name>
<accession>A0A0E9R3U8</accession>
<dbReference type="AlphaFoldDB" id="A0A0E9R3U8"/>
<organism evidence="1">
    <name type="scientific">Anguilla anguilla</name>
    <name type="common">European freshwater eel</name>
    <name type="synonym">Muraena anguilla</name>
    <dbReference type="NCBI Taxonomy" id="7936"/>
    <lineage>
        <taxon>Eukaryota</taxon>
        <taxon>Metazoa</taxon>
        <taxon>Chordata</taxon>
        <taxon>Craniata</taxon>
        <taxon>Vertebrata</taxon>
        <taxon>Euteleostomi</taxon>
        <taxon>Actinopterygii</taxon>
        <taxon>Neopterygii</taxon>
        <taxon>Teleostei</taxon>
        <taxon>Anguilliformes</taxon>
        <taxon>Anguillidae</taxon>
        <taxon>Anguilla</taxon>
    </lineage>
</organism>
<protein>
    <submittedName>
        <fullName evidence="1">Uncharacterized protein</fullName>
    </submittedName>
</protein>
<proteinExistence type="predicted"/>
<reference evidence="1" key="1">
    <citation type="submission" date="2014-11" db="EMBL/GenBank/DDBJ databases">
        <authorList>
            <person name="Amaro Gonzalez C."/>
        </authorList>
    </citation>
    <scope>NUCLEOTIDE SEQUENCE</scope>
</reference>
<reference evidence="1" key="2">
    <citation type="journal article" date="2015" name="Fish Shellfish Immunol.">
        <title>Early steps in the European eel (Anguilla anguilla)-Vibrio vulnificus interaction in the gills: Role of the RtxA13 toxin.</title>
        <authorList>
            <person name="Callol A."/>
            <person name="Pajuelo D."/>
            <person name="Ebbesson L."/>
            <person name="Teles M."/>
            <person name="MacKenzie S."/>
            <person name="Amaro C."/>
        </authorList>
    </citation>
    <scope>NUCLEOTIDE SEQUENCE</scope>
</reference>
<sequence length="18" mass="1979">MSHIRQGLPTSADHKSTL</sequence>
<dbReference type="EMBL" id="GBXM01085554">
    <property type="protein sequence ID" value="JAH23023.1"/>
    <property type="molecule type" value="Transcribed_RNA"/>
</dbReference>